<gene>
    <name evidence="2" type="ORF">C3L33_07464</name>
</gene>
<comment type="caution">
    <text evidence="2">The sequence shown here is derived from an EMBL/GenBank/DDBJ whole genome shotgun (WGS) entry which is preliminary data.</text>
</comment>
<dbReference type="EMBL" id="QEFC01001001">
    <property type="protein sequence ID" value="KAE9460627.1"/>
    <property type="molecule type" value="Genomic_DNA"/>
</dbReference>
<evidence type="ECO:0000256" key="1">
    <source>
        <dbReference type="SAM" id="MobiDB-lite"/>
    </source>
</evidence>
<reference evidence="2 3" key="1">
    <citation type="journal article" date="2019" name="Genome Biol. Evol.">
        <title>The Rhododendron genome and chromosomal organization provide insight into shared whole-genome duplications across the heath family (Ericaceae).</title>
        <authorList>
            <person name="Soza V.L."/>
            <person name="Lindsley D."/>
            <person name="Waalkes A."/>
            <person name="Ramage E."/>
            <person name="Patwardhan R.P."/>
            <person name="Burton J.N."/>
            <person name="Adey A."/>
            <person name="Kumar A."/>
            <person name="Qiu R."/>
            <person name="Shendure J."/>
            <person name="Hall B."/>
        </authorList>
    </citation>
    <scope>NUCLEOTIDE SEQUENCE [LARGE SCALE GENOMIC DNA]</scope>
    <source>
        <strain evidence="2">RSF 1966-606</strain>
    </source>
</reference>
<feature type="non-terminal residue" evidence="2">
    <location>
        <position position="1"/>
    </location>
</feature>
<organism evidence="2 3">
    <name type="scientific">Rhododendron williamsianum</name>
    <dbReference type="NCBI Taxonomy" id="262921"/>
    <lineage>
        <taxon>Eukaryota</taxon>
        <taxon>Viridiplantae</taxon>
        <taxon>Streptophyta</taxon>
        <taxon>Embryophyta</taxon>
        <taxon>Tracheophyta</taxon>
        <taxon>Spermatophyta</taxon>
        <taxon>Magnoliopsida</taxon>
        <taxon>eudicotyledons</taxon>
        <taxon>Gunneridae</taxon>
        <taxon>Pentapetalae</taxon>
        <taxon>asterids</taxon>
        <taxon>Ericales</taxon>
        <taxon>Ericaceae</taxon>
        <taxon>Ericoideae</taxon>
        <taxon>Rhodoreae</taxon>
        <taxon>Rhododendron</taxon>
    </lineage>
</organism>
<dbReference type="Proteomes" id="UP000428333">
    <property type="component" value="Linkage Group LG04"/>
</dbReference>
<protein>
    <submittedName>
        <fullName evidence="2">Uncharacterized protein</fullName>
    </submittedName>
</protein>
<evidence type="ECO:0000313" key="3">
    <source>
        <dbReference type="Proteomes" id="UP000428333"/>
    </source>
</evidence>
<keyword evidence="3" id="KW-1185">Reference proteome</keyword>
<name>A0A6A4M1H0_9ERIC</name>
<dbReference type="Pfam" id="PF09425">
    <property type="entry name" value="Jas_motif"/>
    <property type="match status" value="1"/>
</dbReference>
<dbReference type="AlphaFoldDB" id="A0A6A4M1H0"/>
<dbReference type="InterPro" id="IPR018467">
    <property type="entry name" value="CCT_CS"/>
</dbReference>
<feature type="compositionally biased region" description="Polar residues" evidence="1">
    <location>
        <begin position="101"/>
        <end position="111"/>
    </location>
</feature>
<sequence>MSDNCWRVGRKVEYVAKKTPQSILLFLSHLAAEVPGSRKASVQRYLEKRKDRFKSKRKVATPPSASLDVYLNPQMGNQTQNERSNRSDACSSPQIRPPNTPTRSSSADDNLVKSTNFPAGLNEKDAIFCLKPTNHFQICVNELEADGLDSHVCVIFTLGLPLEYLAETLSMDVSSHPQNMGSPEPDCGGISIVTIAIFIMVNVSNLRNEKASLRINVVPRKQYL</sequence>
<dbReference type="OrthoDB" id="1934352at2759"/>
<accession>A0A6A4M1H0</accession>
<feature type="compositionally biased region" description="Polar residues" evidence="1">
    <location>
        <begin position="74"/>
        <end position="94"/>
    </location>
</feature>
<feature type="region of interest" description="Disordered" evidence="1">
    <location>
        <begin position="51"/>
        <end position="111"/>
    </location>
</feature>
<evidence type="ECO:0000313" key="2">
    <source>
        <dbReference type="EMBL" id="KAE9460627.1"/>
    </source>
</evidence>
<proteinExistence type="predicted"/>